<protein>
    <submittedName>
        <fullName evidence="1">Uncharacterized protein</fullName>
    </submittedName>
</protein>
<dbReference type="Proteomes" id="UP000326759">
    <property type="component" value="Unassembled WGS sequence"/>
</dbReference>
<proteinExistence type="predicted"/>
<gene>
    <name evidence="1" type="ORF">Anas_10304</name>
</gene>
<evidence type="ECO:0000313" key="1">
    <source>
        <dbReference type="EMBL" id="KAB7507442.1"/>
    </source>
</evidence>
<dbReference type="AlphaFoldDB" id="A0A5N5TMT5"/>
<accession>A0A5N5TMT5</accession>
<dbReference type="EMBL" id="SEYY01000338">
    <property type="protein sequence ID" value="KAB7507442.1"/>
    <property type="molecule type" value="Genomic_DNA"/>
</dbReference>
<keyword evidence="2" id="KW-1185">Reference proteome</keyword>
<name>A0A5N5TMT5_9CRUS</name>
<comment type="caution">
    <text evidence="1">The sequence shown here is derived from an EMBL/GenBank/DDBJ whole genome shotgun (WGS) entry which is preliminary data.</text>
</comment>
<evidence type="ECO:0000313" key="2">
    <source>
        <dbReference type="Proteomes" id="UP000326759"/>
    </source>
</evidence>
<reference evidence="1 2" key="1">
    <citation type="journal article" date="2019" name="PLoS Biol.">
        <title>Sex chromosomes control vertical transmission of feminizing Wolbachia symbionts in an isopod.</title>
        <authorList>
            <person name="Becking T."/>
            <person name="Chebbi M.A."/>
            <person name="Giraud I."/>
            <person name="Moumen B."/>
            <person name="Laverre T."/>
            <person name="Caubet Y."/>
            <person name="Peccoud J."/>
            <person name="Gilbert C."/>
            <person name="Cordaux R."/>
        </authorList>
    </citation>
    <scope>NUCLEOTIDE SEQUENCE [LARGE SCALE GENOMIC DNA]</scope>
    <source>
        <strain evidence="1">ANa2</strain>
        <tissue evidence="1">Whole body excluding digestive tract and cuticle</tissue>
    </source>
</reference>
<organism evidence="1 2">
    <name type="scientific">Armadillidium nasatum</name>
    <dbReference type="NCBI Taxonomy" id="96803"/>
    <lineage>
        <taxon>Eukaryota</taxon>
        <taxon>Metazoa</taxon>
        <taxon>Ecdysozoa</taxon>
        <taxon>Arthropoda</taxon>
        <taxon>Crustacea</taxon>
        <taxon>Multicrustacea</taxon>
        <taxon>Malacostraca</taxon>
        <taxon>Eumalacostraca</taxon>
        <taxon>Peracarida</taxon>
        <taxon>Isopoda</taxon>
        <taxon>Oniscidea</taxon>
        <taxon>Crinocheta</taxon>
        <taxon>Armadillidiidae</taxon>
        <taxon>Armadillidium</taxon>
    </lineage>
</organism>
<sequence>MKKILSKYHKLDNGNIDTAKVPVLVPTWSGEDSLLLVKHCLDLKTDGTIRSICSNLEIVSAVEIDHELLEVCAEYFNKLSFVKRIHY</sequence>